<dbReference type="RefSeq" id="WP_183304657.1">
    <property type="nucleotide sequence ID" value="NZ_JACIFD010000008.1"/>
</dbReference>
<organism evidence="1 2">
    <name type="scientific">Canibacter oris</name>
    <dbReference type="NCBI Taxonomy" id="1365628"/>
    <lineage>
        <taxon>Bacteria</taxon>
        <taxon>Bacillati</taxon>
        <taxon>Actinomycetota</taxon>
        <taxon>Actinomycetes</taxon>
        <taxon>Micrococcales</taxon>
        <taxon>Microbacteriaceae</taxon>
        <taxon>Canibacter</taxon>
    </lineage>
</organism>
<comment type="caution">
    <text evidence="1">The sequence shown here is derived from an EMBL/GenBank/DDBJ whole genome shotgun (WGS) entry which is preliminary data.</text>
</comment>
<accession>A0A840DDV6</accession>
<sequence>MWQKLTGARRPAWQFTLLDSLGQPVRELTTVKGGSIEVAAQSRLCVTGNLTLVDPQDINWLKHRVRVTYDPGVPGVDSWPVATMLFTSPKQTVTETGSSYEVALLSLLAILDEDTVETTYSLPADTNIINTVRALVAETGEPVDATPSDLALRNPLVWDAGTPKLTIINELLAAAGYWALHVNGAGVFQITPYTSPQHRQPVFTFKPGAAAIHTPEYEREQNLTAVPNKYLVVSDGNDQTPAIVGIAENQDPASPYSYQNRGRWITAVETTEVASQDAANQLAQRRLLARMTPTAKITASHAILPLNPNDAIGFETGGKTIKATIRSLTYGLTYDSLCEAEWRETPDVNLG</sequence>
<proteinExistence type="predicted"/>
<keyword evidence="2" id="KW-1185">Reference proteome</keyword>
<dbReference type="EMBL" id="JACIFD010000008">
    <property type="protein sequence ID" value="MBB4071631.1"/>
    <property type="molecule type" value="Genomic_DNA"/>
</dbReference>
<evidence type="ECO:0000313" key="2">
    <source>
        <dbReference type="Proteomes" id="UP000571183"/>
    </source>
</evidence>
<protein>
    <recommendedName>
        <fullName evidence="3">Phage tail protein</fullName>
    </recommendedName>
</protein>
<name>A0A840DDV6_9MICO</name>
<evidence type="ECO:0000313" key="1">
    <source>
        <dbReference type="EMBL" id="MBB4071631.1"/>
    </source>
</evidence>
<reference evidence="1" key="1">
    <citation type="submission" date="2020-08" db="EMBL/GenBank/DDBJ databases">
        <title>Sequencing the genomes of 1000 actinobacteria strains.</title>
        <authorList>
            <person name="Klenk H.-P."/>
        </authorList>
    </citation>
    <scope>NUCLEOTIDE SEQUENCE [LARGE SCALE GENOMIC DNA]</scope>
    <source>
        <strain evidence="1">DSM 27064</strain>
    </source>
</reference>
<dbReference type="Proteomes" id="UP000571183">
    <property type="component" value="Unassembled WGS sequence"/>
</dbReference>
<evidence type="ECO:0008006" key="3">
    <source>
        <dbReference type="Google" id="ProtNLM"/>
    </source>
</evidence>
<gene>
    <name evidence="1" type="ORF">F5897_000943</name>
</gene>
<dbReference type="AlphaFoldDB" id="A0A840DDV6"/>